<dbReference type="Proteomes" id="UP000320799">
    <property type="component" value="Segment"/>
</dbReference>
<evidence type="ECO:0000313" key="2">
    <source>
        <dbReference type="Proteomes" id="UP000320799"/>
    </source>
</evidence>
<keyword evidence="2" id="KW-1185">Reference proteome</keyword>
<dbReference type="EMBL" id="MN094788">
    <property type="protein sequence ID" value="QDH83528.1"/>
    <property type="molecule type" value="Genomic_DNA"/>
</dbReference>
<dbReference type="RefSeq" id="YP_009903603.1">
    <property type="nucleotide sequence ID" value="NC_049849.1"/>
</dbReference>
<reference evidence="1 2" key="1">
    <citation type="submission" date="2019-06" db="EMBL/GenBank/DDBJ databases">
        <authorList>
            <person name="Kincaid V.D."/>
            <person name="Fuller A."/>
            <person name="Hodges K."/>
            <person name="Bansal M."/>
            <person name="Essig J."/>
            <person name="Johnson A."/>
        </authorList>
    </citation>
    <scope>NUCLEOTIDE SEQUENCE [LARGE SCALE GENOMIC DNA]</scope>
</reference>
<evidence type="ECO:0000313" key="1">
    <source>
        <dbReference type="EMBL" id="QDH83528.1"/>
    </source>
</evidence>
<dbReference type="PROSITE" id="PS51257">
    <property type="entry name" value="PROKAR_LIPOPROTEIN"/>
    <property type="match status" value="1"/>
</dbReference>
<protein>
    <submittedName>
        <fullName evidence="1">Uncharacterized protein</fullName>
    </submittedName>
</protein>
<sequence>MMRLRFALLSLVLVNIVLLAGCAPTPQKPDQSLIPTNEVRVSPDALLQCRKYEKLEVRKYTPPEVVEIISGLYNLIDECSDKQKILSEFVNGLNLKNVNTQ</sequence>
<dbReference type="KEGG" id="vg:56135879"/>
<proteinExistence type="predicted"/>
<accession>A0A514CSR6</accession>
<name>A0A514CSR6_9CAUD</name>
<dbReference type="GeneID" id="56135879"/>
<organism evidence="1 2">
    <name type="scientific">Achromobacter phage Motura</name>
    <dbReference type="NCBI Taxonomy" id="2591403"/>
    <lineage>
        <taxon>Viruses</taxon>
        <taxon>Duplodnaviria</taxon>
        <taxon>Heunggongvirae</taxon>
        <taxon>Uroviricota</taxon>
        <taxon>Caudoviricetes</taxon>
        <taxon>Moturavirus</taxon>
        <taxon>Moturavirus motura</taxon>
    </lineage>
</organism>